<evidence type="ECO:0000313" key="1">
    <source>
        <dbReference type="EMBL" id="OMO65240.1"/>
    </source>
</evidence>
<dbReference type="OrthoDB" id="740418at2759"/>
<accession>A0A1R3H4P5</accession>
<name>A0A1R3H4P5_9ROSI</name>
<evidence type="ECO:0000313" key="2">
    <source>
        <dbReference type="Proteomes" id="UP000187203"/>
    </source>
</evidence>
<protein>
    <submittedName>
        <fullName evidence="1">Ethylene-responsive-like protein</fullName>
    </submittedName>
</protein>
<gene>
    <name evidence="1" type="ORF">COLO4_31389</name>
</gene>
<organism evidence="1 2">
    <name type="scientific">Corchorus olitorius</name>
    <dbReference type="NCBI Taxonomy" id="93759"/>
    <lineage>
        <taxon>Eukaryota</taxon>
        <taxon>Viridiplantae</taxon>
        <taxon>Streptophyta</taxon>
        <taxon>Embryophyta</taxon>
        <taxon>Tracheophyta</taxon>
        <taxon>Spermatophyta</taxon>
        <taxon>Magnoliopsida</taxon>
        <taxon>eudicotyledons</taxon>
        <taxon>Gunneridae</taxon>
        <taxon>Pentapetalae</taxon>
        <taxon>rosids</taxon>
        <taxon>malvids</taxon>
        <taxon>Malvales</taxon>
        <taxon>Malvaceae</taxon>
        <taxon>Grewioideae</taxon>
        <taxon>Apeibeae</taxon>
        <taxon>Corchorus</taxon>
    </lineage>
</organism>
<sequence>MAVENREHGAGTESILENVWANFIGGEEANKATKSSESWQELPSLDGRDGSMELLERLPSLGRWISMGADAWENLLDEIFLPSAGDIIEPSNVAKAMDPAFTNNRKRGSRDWEENNEVVMVEEPTPKRMATVEEYDVVEFQDLGSDYLESLLSSF</sequence>
<dbReference type="Proteomes" id="UP000187203">
    <property type="component" value="Unassembled WGS sequence"/>
</dbReference>
<dbReference type="AlphaFoldDB" id="A0A1R3H4P5"/>
<dbReference type="EMBL" id="AWUE01020852">
    <property type="protein sequence ID" value="OMO65240.1"/>
    <property type="molecule type" value="Genomic_DNA"/>
</dbReference>
<comment type="caution">
    <text evidence="1">The sequence shown here is derived from an EMBL/GenBank/DDBJ whole genome shotgun (WGS) entry which is preliminary data.</text>
</comment>
<reference evidence="2" key="1">
    <citation type="submission" date="2013-09" db="EMBL/GenBank/DDBJ databases">
        <title>Corchorus olitorius genome sequencing.</title>
        <authorList>
            <person name="Alam M."/>
            <person name="Haque M.S."/>
            <person name="Islam M.S."/>
            <person name="Emdad E.M."/>
            <person name="Islam M.M."/>
            <person name="Ahmed B."/>
            <person name="Halim A."/>
            <person name="Hossen Q.M.M."/>
            <person name="Hossain M.Z."/>
            <person name="Ahmed R."/>
            <person name="Khan M.M."/>
            <person name="Islam R."/>
            <person name="Rashid M.M."/>
            <person name="Khan S.A."/>
            <person name="Rahman M.S."/>
            <person name="Alam M."/>
            <person name="Yahiya A.S."/>
            <person name="Khan M.S."/>
            <person name="Azam M.S."/>
            <person name="Haque T."/>
            <person name="Lashkar M.Z.H."/>
            <person name="Akhand A.I."/>
            <person name="Morshed G."/>
            <person name="Roy S."/>
            <person name="Uddin K.S."/>
            <person name="Rabeya T."/>
            <person name="Hossain A.S."/>
            <person name="Chowdhury A."/>
            <person name="Snigdha A.R."/>
            <person name="Mortoza M.S."/>
            <person name="Matin S.A."/>
            <person name="Hoque S.M.E."/>
            <person name="Islam M.K."/>
            <person name="Roy D.K."/>
            <person name="Haider R."/>
            <person name="Moosa M.M."/>
            <person name="Elias S.M."/>
            <person name="Hasan A.M."/>
            <person name="Jahan S."/>
            <person name="Shafiuddin M."/>
            <person name="Mahmood N."/>
            <person name="Shommy N.S."/>
        </authorList>
    </citation>
    <scope>NUCLEOTIDE SEQUENCE [LARGE SCALE GENOMIC DNA]</scope>
    <source>
        <strain evidence="2">cv. O-4</strain>
    </source>
</reference>
<dbReference type="STRING" id="93759.A0A1R3H4P5"/>
<proteinExistence type="predicted"/>
<keyword evidence="2" id="KW-1185">Reference proteome</keyword>